<feature type="binding site" evidence="9">
    <location>
        <position position="100"/>
    </location>
    <ligand>
        <name>ATP</name>
        <dbReference type="ChEBI" id="CHEBI:30616"/>
    </ligand>
</feature>
<evidence type="ECO:0000313" key="11">
    <source>
        <dbReference type="EMBL" id="OAQ06655.1"/>
    </source>
</evidence>
<evidence type="ECO:0000256" key="1">
    <source>
        <dbReference type="ARBA" id="ARBA00022490"/>
    </source>
</evidence>
<sequence length="164" mass="18193">MKMKAMFPGSFDPITNGHLDVIARGSRMFDELVVAIMTNSSKHALFSTEEKMAMVTDAVRPYSNVKVVAMADELTVKTAAKLGINVILRGVRNVDDFQFEQQIATMNRELDSRIETLLLPTSPEVASISSSIVKEIGRFHGDTAKFLPAKAQAMLEVKFNEKEK</sequence>
<name>A0A179CG93_9LACO</name>
<gene>
    <name evidence="9 11" type="primary">coaD</name>
    <name evidence="11" type="ORF">A3O14_00700</name>
</gene>
<dbReference type="InterPro" id="IPR004821">
    <property type="entry name" value="Cyt_trans-like"/>
</dbReference>
<keyword evidence="1 9" id="KW-0963">Cytoplasm</keyword>
<proteinExistence type="inferred from homology"/>
<dbReference type="AlphaFoldDB" id="A0A179CG93"/>
<dbReference type="PANTHER" id="PTHR21342:SF1">
    <property type="entry name" value="PHOSPHOPANTETHEINE ADENYLYLTRANSFERASE"/>
    <property type="match status" value="1"/>
</dbReference>
<dbReference type="UniPathway" id="UPA00241">
    <property type="reaction ID" value="UER00355"/>
</dbReference>
<keyword evidence="6 9" id="KW-0460">Magnesium</keyword>
<dbReference type="NCBIfam" id="TIGR01510">
    <property type="entry name" value="coaD_prev_kdtB"/>
    <property type="match status" value="1"/>
</dbReference>
<comment type="caution">
    <text evidence="11">The sequence shown here is derived from an EMBL/GenBank/DDBJ whole genome shotgun (WGS) entry which is preliminary data.</text>
</comment>
<dbReference type="Gene3D" id="3.40.50.620">
    <property type="entry name" value="HUPs"/>
    <property type="match status" value="1"/>
</dbReference>
<feature type="domain" description="Cytidyltransferase-like" evidence="10">
    <location>
        <begin position="6"/>
        <end position="135"/>
    </location>
</feature>
<dbReference type="CDD" id="cd02163">
    <property type="entry name" value="PPAT"/>
    <property type="match status" value="1"/>
</dbReference>
<evidence type="ECO:0000259" key="10">
    <source>
        <dbReference type="Pfam" id="PF01467"/>
    </source>
</evidence>
<evidence type="ECO:0000256" key="6">
    <source>
        <dbReference type="ARBA" id="ARBA00022842"/>
    </source>
</evidence>
<feature type="binding site" evidence="9">
    <location>
        <begin position="125"/>
        <end position="131"/>
    </location>
    <ligand>
        <name>ATP</name>
        <dbReference type="ChEBI" id="CHEBI:30616"/>
    </ligand>
</feature>
<keyword evidence="7 9" id="KW-0173">Coenzyme A biosynthesis</keyword>
<dbReference type="GO" id="GO:0004595">
    <property type="term" value="F:pantetheine-phosphate adenylyltransferase activity"/>
    <property type="evidence" value="ECO:0007669"/>
    <property type="project" value="UniProtKB-UniRule"/>
</dbReference>
<evidence type="ECO:0000256" key="7">
    <source>
        <dbReference type="ARBA" id="ARBA00022993"/>
    </source>
</evidence>
<feature type="binding site" evidence="9">
    <location>
        <position position="18"/>
    </location>
    <ligand>
        <name>ATP</name>
        <dbReference type="ChEBI" id="CHEBI:30616"/>
    </ligand>
</feature>
<keyword evidence="2 9" id="KW-0808">Transferase</keyword>
<dbReference type="SUPFAM" id="SSF52374">
    <property type="entry name" value="Nucleotidylyl transferase"/>
    <property type="match status" value="1"/>
</dbReference>
<evidence type="ECO:0000256" key="9">
    <source>
        <dbReference type="HAMAP-Rule" id="MF_00151"/>
    </source>
</evidence>
<protein>
    <recommendedName>
        <fullName evidence="9">Phosphopantetheine adenylyltransferase</fullName>
        <ecNumber evidence="9">2.7.7.3</ecNumber>
    </recommendedName>
    <alternativeName>
        <fullName evidence="9">Dephospho-CoA pyrophosphorylase</fullName>
    </alternativeName>
    <alternativeName>
        <fullName evidence="9">Pantetheine-phosphate adenylyltransferase</fullName>
        <shortName evidence="9">PPAT</shortName>
    </alternativeName>
</protein>
<feature type="binding site" evidence="9">
    <location>
        <position position="89"/>
    </location>
    <ligand>
        <name>substrate</name>
    </ligand>
</feature>
<dbReference type="InterPro" id="IPR001980">
    <property type="entry name" value="PPAT"/>
</dbReference>
<dbReference type="InterPro" id="IPR014729">
    <property type="entry name" value="Rossmann-like_a/b/a_fold"/>
</dbReference>
<dbReference type="GO" id="GO:0005524">
    <property type="term" value="F:ATP binding"/>
    <property type="evidence" value="ECO:0007669"/>
    <property type="project" value="UniProtKB-KW"/>
</dbReference>
<comment type="cofactor">
    <cofactor evidence="9">
        <name>Mg(2+)</name>
        <dbReference type="ChEBI" id="CHEBI:18420"/>
    </cofactor>
</comment>
<dbReference type="PRINTS" id="PR01020">
    <property type="entry name" value="LPSBIOSNTHSS"/>
</dbReference>
<feature type="binding site" evidence="9">
    <location>
        <begin position="10"/>
        <end position="11"/>
    </location>
    <ligand>
        <name>ATP</name>
        <dbReference type="ChEBI" id="CHEBI:30616"/>
    </ligand>
</feature>
<evidence type="ECO:0000256" key="5">
    <source>
        <dbReference type="ARBA" id="ARBA00022840"/>
    </source>
</evidence>
<keyword evidence="3 9" id="KW-0548">Nucleotidyltransferase</keyword>
<dbReference type="EMBL" id="LVKI01000054">
    <property type="protein sequence ID" value="OAQ06655.1"/>
    <property type="molecule type" value="Genomic_DNA"/>
</dbReference>
<dbReference type="EC" id="2.7.7.3" evidence="9"/>
<dbReference type="NCBIfam" id="TIGR00125">
    <property type="entry name" value="cyt_tran_rel"/>
    <property type="match status" value="1"/>
</dbReference>
<feature type="binding site" evidence="9">
    <location>
        <position position="42"/>
    </location>
    <ligand>
        <name>substrate</name>
    </ligand>
</feature>
<reference evidence="12" key="1">
    <citation type="submission" date="2016-03" db="EMBL/GenBank/DDBJ databases">
        <authorList>
            <person name="Johnson T.J."/>
            <person name="Youmans B."/>
            <person name="Case K."/>
            <person name="Noll S."/>
        </authorList>
    </citation>
    <scope>NUCLEOTIDE SEQUENCE [LARGE SCALE GENOMIC DNA]</scope>
    <source>
        <strain evidence="12">UMNLAv8</strain>
    </source>
</reference>
<dbReference type="OrthoDB" id="9806661at2"/>
<dbReference type="GO" id="GO:0005737">
    <property type="term" value="C:cytoplasm"/>
    <property type="evidence" value="ECO:0007669"/>
    <property type="project" value="UniProtKB-SubCell"/>
</dbReference>
<keyword evidence="5 9" id="KW-0067">ATP-binding</keyword>
<comment type="similarity">
    <text evidence="9">Belongs to the bacterial CoaD family.</text>
</comment>
<dbReference type="Proteomes" id="UP000078520">
    <property type="component" value="Unassembled WGS sequence"/>
</dbReference>
<dbReference type="PANTHER" id="PTHR21342">
    <property type="entry name" value="PHOSPHOPANTETHEINE ADENYLYLTRANSFERASE"/>
    <property type="match status" value="1"/>
</dbReference>
<feature type="binding site" evidence="9">
    <location>
        <position position="75"/>
    </location>
    <ligand>
        <name>substrate</name>
    </ligand>
</feature>
<dbReference type="HAMAP" id="MF_00151">
    <property type="entry name" value="PPAT_bact"/>
    <property type="match status" value="1"/>
</dbReference>
<dbReference type="GO" id="GO:0015937">
    <property type="term" value="P:coenzyme A biosynthetic process"/>
    <property type="evidence" value="ECO:0007669"/>
    <property type="project" value="UniProtKB-UniRule"/>
</dbReference>
<comment type="catalytic activity">
    <reaction evidence="8 9">
        <text>(R)-4'-phosphopantetheine + ATP + H(+) = 3'-dephospho-CoA + diphosphate</text>
        <dbReference type="Rhea" id="RHEA:19801"/>
        <dbReference type="ChEBI" id="CHEBI:15378"/>
        <dbReference type="ChEBI" id="CHEBI:30616"/>
        <dbReference type="ChEBI" id="CHEBI:33019"/>
        <dbReference type="ChEBI" id="CHEBI:57328"/>
        <dbReference type="ChEBI" id="CHEBI:61723"/>
        <dbReference type="EC" id="2.7.7.3"/>
    </reaction>
</comment>
<feature type="binding site" evidence="9">
    <location>
        <position position="10"/>
    </location>
    <ligand>
        <name>substrate</name>
    </ligand>
</feature>
<dbReference type="Pfam" id="PF01467">
    <property type="entry name" value="CTP_transf_like"/>
    <property type="match status" value="1"/>
</dbReference>
<evidence type="ECO:0000313" key="12">
    <source>
        <dbReference type="Proteomes" id="UP000078520"/>
    </source>
</evidence>
<comment type="function">
    <text evidence="9">Reversibly transfers an adenylyl group from ATP to 4'-phosphopantetheine, yielding dephospho-CoA (dPCoA) and pyrophosphate.</text>
</comment>
<comment type="subunit">
    <text evidence="9">Homohexamer.</text>
</comment>
<evidence type="ECO:0000256" key="4">
    <source>
        <dbReference type="ARBA" id="ARBA00022741"/>
    </source>
</evidence>
<feature type="site" description="Transition state stabilizer" evidence="9">
    <location>
        <position position="18"/>
    </location>
</feature>
<evidence type="ECO:0000256" key="8">
    <source>
        <dbReference type="ARBA" id="ARBA00029346"/>
    </source>
</evidence>
<accession>A0A179CG93</accession>
<feature type="binding site" evidence="9">
    <location>
        <begin position="90"/>
        <end position="92"/>
    </location>
    <ligand>
        <name>ATP</name>
        <dbReference type="ChEBI" id="CHEBI:30616"/>
    </ligand>
</feature>
<keyword evidence="4 9" id="KW-0547">Nucleotide-binding</keyword>
<comment type="pathway">
    <text evidence="9">Cofactor biosynthesis; coenzyme A biosynthesis; CoA from (R)-pantothenate: step 4/5.</text>
</comment>
<comment type="subcellular location">
    <subcellularLocation>
        <location evidence="9">Cytoplasm</location>
    </subcellularLocation>
</comment>
<organism evidence="11 12">
    <name type="scientific">Ligilactobacillus aviarius</name>
    <dbReference type="NCBI Taxonomy" id="1606"/>
    <lineage>
        <taxon>Bacteria</taxon>
        <taxon>Bacillati</taxon>
        <taxon>Bacillota</taxon>
        <taxon>Bacilli</taxon>
        <taxon>Lactobacillales</taxon>
        <taxon>Lactobacillaceae</taxon>
        <taxon>Ligilactobacillus</taxon>
    </lineage>
</organism>
<evidence type="ECO:0000256" key="2">
    <source>
        <dbReference type="ARBA" id="ARBA00022679"/>
    </source>
</evidence>
<evidence type="ECO:0000256" key="3">
    <source>
        <dbReference type="ARBA" id="ARBA00022695"/>
    </source>
</evidence>